<dbReference type="RefSeq" id="WP_377184885.1">
    <property type="nucleotide sequence ID" value="NZ_JBHUOG010000002.1"/>
</dbReference>
<dbReference type="PANTHER" id="PTHR43639:SF1">
    <property type="entry name" value="SHORT-CHAIN DEHYDROGENASE_REDUCTASE FAMILY PROTEIN"/>
    <property type="match status" value="1"/>
</dbReference>
<proteinExistence type="inferred from homology"/>
<comment type="similarity">
    <text evidence="1">Belongs to the short-chain dehydrogenases/reductases (SDR) family.</text>
</comment>
<dbReference type="EMBL" id="JBHUOG010000002">
    <property type="protein sequence ID" value="MFD2795117.1"/>
    <property type="molecule type" value="Genomic_DNA"/>
</dbReference>
<comment type="caution">
    <text evidence="3">The sequence shown here is derived from an EMBL/GenBank/DDBJ whole genome shotgun (WGS) entry which is preliminary data.</text>
</comment>
<dbReference type="InterPro" id="IPR002347">
    <property type="entry name" value="SDR_fam"/>
</dbReference>
<dbReference type="GO" id="GO:0016491">
    <property type="term" value="F:oxidoreductase activity"/>
    <property type="evidence" value="ECO:0007669"/>
    <property type="project" value="UniProtKB-KW"/>
</dbReference>
<name>A0ABW5VTW2_9MICO</name>
<evidence type="ECO:0000256" key="1">
    <source>
        <dbReference type="ARBA" id="ARBA00006484"/>
    </source>
</evidence>
<dbReference type="Proteomes" id="UP001597479">
    <property type="component" value="Unassembled WGS sequence"/>
</dbReference>
<dbReference type="InterPro" id="IPR036291">
    <property type="entry name" value="NAD(P)-bd_dom_sf"/>
</dbReference>
<dbReference type="Gene3D" id="3.40.50.720">
    <property type="entry name" value="NAD(P)-binding Rossmann-like Domain"/>
    <property type="match status" value="1"/>
</dbReference>
<dbReference type="PRINTS" id="PR00081">
    <property type="entry name" value="GDHRDH"/>
</dbReference>
<evidence type="ECO:0000313" key="3">
    <source>
        <dbReference type="EMBL" id="MFD2795117.1"/>
    </source>
</evidence>
<keyword evidence="4" id="KW-1185">Reference proteome</keyword>
<evidence type="ECO:0000256" key="2">
    <source>
        <dbReference type="ARBA" id="ARBA00023002"/>
    </source>
</evidence>
<reference evidence="4" key="1">
    <citation type="journal article" date="2019" name="Int. J. Syst. Evol. Microbiol.">
        <title>The Global Catalogue of Microorganisms (GCM) 10K type strain sequencing project: providing services to taxonomists for standard genome sequencing and annotation.</title>
        <authorList>
            <consortium name="The Broad Institute Genomics Platform"/>
            <consortium name="The Broad Institute Genome Sequencing Center for Infectious Disease"/>
            <person name="Wu L."/>
            <person name="Ma J."/>
        </authorList>
    </citation>
    <scope>NUCLEOTIDE SEQUENCE [LARGE SCALE GENOMIC DNA]</scope>
    <source>
        <strain evidence="4">CCM 7044</strain>
    </source>
</reference>
<evidence type="ECO:0000313" key="4">
    <source>
        <dbReference type="Proteomes" id="UP001597479"/>
    </source>
</evidence>
<organism evidence="3 4">
    <name type="scientific">Promicromonospora vindobonensis</name>
    <dbReference type="NCBI Taxonomy" id="195748"/>
    <lineage>
        <taxon>Bacteria</taxon>
        <taxon>Bacillati</taxon>
        <taxon>Actinomycetota</taxon>
        <taxon>Actinomycetes</taxon>
        <taxon>Micrococcales</taxon>
        <taxon>Promicromonosporaceae</taxon>
        <taxon>Promicromonospora</taxon>
    </lineage>
</organism>
<dbReference type="SUPFAM" id="SSF51735">
    <property type="entry name" value="NAD(P)-binding Rossmann-fold domains"/>
    <property type="match status" value="1"/>
</dbReference>
<dbReference type="Pfam" id="PF13561">
    <property type="entry name" value="adh_short_C2"/>
    <property type="match status" value="1"/>
</dbReference>
<keyword evidence="2 3" id="KW-0560">Oxidoreductase</keyword>
<dbReference type="PANTHER" id="PTHR43639">
    <property type="entry name" value="OXIDOREDUCTASE, SHORT-CHAIN DEHYDROGENASE/REDUCTASE FAMILY (AFU_ORTHOLOGUE AFUA_5G02870)"/>
    <property type="match status" value="1"/>
</dbReference>
<dbReference type="EC" id="1.1.1.-" evidence="3"/>
<protein>
    <submittedName>
        <fullName evidence="3">SDR family NAD(P)-dependent oxidoreductase</fullName>
        <ecNumber evidence="3">1.1.1.-</ecNumber>
    </submittedName>
</protein>
<sequence>MSSTTPSTTSTTPVTVVVGASSGIGQAAAIRAAEGGSGVIVTYNSNKDGAAETVARVEEVGGTAVALPLDVGDSSTFPAFRGAVEQALAQTWAADKVTGLVNNAGFGGGTPFAETTEEQLDRFYRVIFKGPYLITQTLLPLIADGGAIVNTSSNSALPSGLSEGYSAYGSMKGAVIVLTRYLAKELSGRRIRVNSVSPGPTNTPFAGGAFEELPEMTAELVERTALGRLGDPDDAASVIAFLLSDGGRWVTAQDVEVSGGFNL</sequence>
<dbReference type="PRINTS" id="PR00080">
    <property type="entry name" value="SDRFAMILY"/>
</dbReference>
<gene>
    <name evidence="3" type="ORF">ACFS27_16280</name>
</gene>
<accession>A0ABW5VTW2</accession>